<keyword evidence="1" id="KW-0472">Membrane</keyword>
<keyword evidence="3" id="KW-1185">Reference proteome</keyword>
<organism evidence="2 3">
    <name type="scientific">Laccaria amethystina LaAM-08-1</name>
    <dbReference type="NCBI Taxonomy" id="1095629"/>
    <lineage>
        <taxon>Eukaryota</taxon>
        <taxon>Fungi</taxon>
        <taxon>Dikarya</taxon>
        <taxon>Basidiomycota</taxon>
        <taxon>Agaricomycotina</taxon>
        <taxon>Agaricomycetes</taxon>
        <taxon>Agaricomycetidae</taxon>
        <taxon>Agaricales</taxon>
        <taxon>Agaricineae</taxon>
        <taxon>Hydnangiaceae</taxon>
        <taxon>Laccaria</taxon>
    </lineage>
</organism>
<accession>A0A0C9WHC3</accession>
<protein>
    <submittedName>
        <fullName evidence="2">Uncharacterized protein</fullName>
    </submittedName>
</protein>
<feature type="transmembrane region" description="Helical" evidence="1">
    <location>
        <begin position="32"/>
        <end position="56"/>
    </location>
</feature>
<evidence type="ECO:0000313" key="3">
    <source>
        <dbReference type="Proteomes" id="UP000054477"/>
    </source>
</evidence>
<evidence type="ECO:0000256" key="1">
    <source>
        <dbReference type="SAM" id="Phobius"/>
    </source>
</evidence>
<proteinExistence type="predicted"/>
<keyword evidence="1" id="KW-1133">Transmembrane helix</keyword>
<dbReference type="HOGENOM" id="CLU_2574245_0_0_1"/>
<gene>
    <name evidence="2" type="ORF">K443DRAFT_686387</name>
</gene>
<keyword evidence="1" id="KW-0812">Transmembrane</keyword>
<reference evidence="3" key="2">
    <citation type="submission" date="2015-01" db="EMBL/GenBank/DDBJ databases">
        <title>Evolutionary Origins and Diversification of the Mycorrhizal Mutualists.</title>
        <authorList>
            <consortium name="DOE Joint Genome Institute"/>
            <consortium name="Mycorrhizal Genomics Consortium"/>
            <person name="Kohler A."/>
            <person name="Kuo A."/>
            <person name="Nagy L.G."/>
            <person name="Floudas D."/>
            <person name="Copeland A."/>
            <person name="Barry K.W."/>
            <person name="Cichocki N."/>
            <person name="Veneault-Fourrey C."/>
            <person name="LaButti K."/>
            <person name="Lindquist E.A."/>
            <person name="Lipzen A."/>
            <person name="Lundell T."/>
            <person name="Morin E."/>
            <person name="Murat C."/>
            <person name="Riley R."/>
            <person name="Ohm R."/>
            <person name="Sun H."/>
            <person name="Tunlid A."/>
            <person name="Henrissat B."/>
            <person name="Grigoriev I.V."/>
            <person name="Hibbett D.S."/>
            <person name="Martin F."/>
        </authorList>
    </citation>
    <scope>NUCLEOTIDE SEQUENCE [LARGE SCALE GENOMIC DNA]</scope>
    <source>
        <strain evidence="3">LaAM-08-1</strain>
    </source>
</reference>
<dbReference type="EMBL" id="KN839081">
    <property type="protein sequence ID" value="KIJ90944.1"/>
    <property type="molecule type" value="Genomic_DNA"/>
</dbReference>
<dbReference type="AlphaFoldDB" id="A0A0C9WHC3"/>
<sequence length="81" mass="8573">MTYSPSTSSSSVLPFSKLAGCFTTTPSSPPHIYLVAVIGLLCLILSIPLAVLCNLISPSEIGQSVTSEDYTSLWTPRLLGQ</sequence>
<name>A0A0C9WHC3_9AGAR</name>
<evidence type="ECO:0000313" key="2">
    <source>
        <dbReference type="EMBL" id="KIJ90944.1"/>
    </source>
</evidence>
<reference evidence="2 3" key="1">
    <citation type="submission" date="2014-04" db="EMBL/GenBank/DDBJ databases">
        <authorList>
            <consortium name="DOE Joint Genome Institute"/>
            <person name="Kuo A."/>
            <person name="Kohler A."/>
            <person name="Nagy L.G."/>
            <person name="Floudas D."/>
            <person name="Copeland A."/>
            <person name="Barry K.W."/>
            <person name="Cichocki N."/>
            <person name="Veneault-Fourrey C."/>
            <person name="LaButti K."/>
            <person name="Lindquist E.A."/>
            <person name="Lipzen A."/>
            <person name="Lundell T."/>
            <person name="Morin E."/>
            <person name="Murat C."/>
            <person name="Sun H."/>
            <person name="Tunlid A."/>
            <person name="Henrissat B."/>
            <person name="Grigoriev I.V."/>
            <person name="Hibbett D.S."/>
            <person name="Martin F."/>
            <person name="Nordberg H.P."/>
            <person name="Cantor M.N."/>
            <person name="Hua S.X."/>
        </authorList>
    </citation>
    <scope>NUCLEOTIDE SEQUENCE [LARGE SCALE GENOMIC DNA]</scope>
    <source>
        <strain evidence="2 3">LaAM-08-1</strain>
    </source>
</reference>
<dbReference type="Proteomes" id="UP000054477">
    <property type="component" value="Unassembled WGS sequence"/>
</dbReference>